<feature type="transmembrane region" description="Helical" evidence="5">
    <location>
        <begin position="54"/>
        <end position="75"/>
    </location>
</feature>
<comment type="subcellular location">
    <subcellularLocation>
        <location evidence="1">Membrane</location>
        <topology evidence="1">Multi-pass membrane protein</topology>
    </subcellularLocation>
</comment>
<name>A0A0U1D445_9MYCO</name>
<feature type="transmembrane region" description="Helical" evidence="5">
    <location>
        <begin position="286"/>
        <end position="304"/>
    </location>
</feature>
<dbReference type="Pfam" id="PF01040">
    <property type="entry name" value="UbiA"/>
    <property type="match status" value="1"/>
</dbReference>
<keyword evidence="6" id="KW-0328">Glycosyltransferase</keyword>
<feature type="transmembrane region" description="Helical" evidence="5">
    <location>
        <begin position="220"/>
        <end position="241"/>
    </location>
</feature>
<feature type="transmembrane region" description="Helical" evidence="5">
    <location>
        <begin position="29"/>
        <end position="48"/>
    </location>
</feature>
<organism evidence="6 7">
    <name type="scientific">Mycobacterium europaeum</name>
    <dbReference type="NCBI Taxonomy" id="761804"/>
    <lineage>
        <taxon>Bacteria</taxon>
        <taxon>Bacillati</taxon>
        <taxon>Actinomycetota</taxon>
        <taxon>Actinomycetes</taxon>
        <taxon>Mycobacteriales</taxon>
        <taxon>Mycobacteriaceae</taxon>
        <taxon>Mycobacterium</taxon>
        <taxon>Mycobacterium simiae complex</taxon>
    </lineage>
</organism>
<accession>A0A0U1D445</accession>
<keyword evidence="3 5" id="KW-1133">Transmembrane helix</keyword>
<protein>
    <submittedName>
        <fullName evidence="6">Phosphoribose diphosphate:decaprenyl-phosphate phosphoribosyltransferase</fullName>
    </submittedName>
</protein>
<dbReference type="InterPro" id="IPR000537">
    <property type="entry name" value="UbiA_prenyltransferase"/>
</dbReference>
<dbReference type="InterPro" id="IPR044878">
    <property type="entry name" value="UbiA_sf"/>
</dbReference>
<proteinExistence type="predicted"/>
<sequence>MSEDVVTGPSGNLVVGVVKAIRPRQWVKNVLVLAAPLAALGGPVHYQYRDVLDKAYPALGAFVAFCLAASSIYLVNDARDVEADREHPTKRFRPIAAGVVPQWLAYALAAVLGIASLAIGWWITPNLALVIAVYLAMQLAYCYGLKHQAVMDICIVSSAYLLRAIAGGAATDIRLTQWFLLVMAFGSLFMVAGKRYAELQLAERTGAKIRKALENYTSTYLRFVWTLSATALVVCYGLWAFDRERGAAGWFVVSMVPFTIAILRYAVDVDGGLAGEPEDIALRDRVLQLLAVAWIATVGAAVAFG</sequence>
<dbReference type="CDD" id="cd13963">
    <property type="entry name" value="PT_UbiA_2"/>
    <property type="match status" value="1"/>
</dbReference>
<dbReference type="Gene3D" id="1.10.357.140">
    <property type="entry name" value="UbiA prenyltransferase"/>
    <property type="match status" value="1"/>
</dbReference>
<keyword evidence="7" id="KW-1185">Reference proteome</keyword>
<feature type="transmembrane region" description="Helical" evidence="5">
    <location>
        <begin position="247"/>
        <end position="266"/>
    </location>
</feature>
<evidence type="ECO:0000256" key="3">
    <source>
        <dbReference type="ARBA" id="ARBA00022989"/>
    </source>
</evidence>
<gene>
    <name evidence="6" type="ORF">BN000_01187</name>
</gene>
<evidence type="ECO:0000256" key="1">
    <source>
        <dbReference type="ARBA" id="ARBA00004141"/>
    </source>
</evidence>
<evidence type="ECO:0000256" key="4">
    <source>
        <dbReference type="ARBA" id="ARBA00023136"/>
    </source>
</evidence>
<evidence type="ECO:0000313" key="7">
    <source>
        <dbReference type="Proteomes" id="UP000199601"/>
    </source>
</evidence>
<dbReference type="EMBL" id="CTEC01000001">
    <property type="protein sequence ID" value="CQD06013.1"/>
    <property type="molecule type" value="Genomic_DNA"/>
</dbReference>
<evidence type="ECO:0000313" key="6">
    <source>
        <dbReference type="EMBL" id="CQD06013.1"/>
    </source>
</evidence>
<dbReference type="GO" id="GO:0016020">
    <property type="term" value="C:membrane"/>
    <property type="evidence" value="ECO:0007669"/>
    <property type="project" value="UniProtKB-SubCell"/>
</dbReference>
<dbReference type="NCBIfam" id="NF008976">
    <property type="entry name" value="PRK12324.1-1"/>
    <property type="match status" value="1"/>
</dbReference>
<dbReference type="GO" id="GO:0016765">
    <property type="term" value="F:transferase activity, transferring alkyl or aryl (other than methyl) groups"/>
    <property type="evidence" value="ECO:0007669"/>
    <property type="project" value="InterPro"/>
</dbReference>
<dbReference type="RefSeq" id="WP_090419069.1">
    <property type="nucleotide sequence ID" value="NZ_CTEC01000001.1"/>
</dbReference>
<feature type="transmembrane region" description="Helical" evidence="5">
    <location>
        <begin position="175"/>
        <end position="192"/>
    </location>
</feature>
<reference evidence="7" key="1">
    <citation type="submission" date="2015-03" db="EMBL/GenBank/DDBJ databases">
        <authorList>
            <person name="Urmite Genomes"/>
        </authorList>
    </citation>
    <scope>NUCLEOTIDE SEQUENCE [LARGE SCALE GENOMIC DNA]</scope>
    <source>
        <strain evidence="7">CSUR P1344</strain>
    </source>
</reference>
<dbReference type="NCBIfam" id="NF008978">
    <property type="entry name" value="PRK12324.1-4"/>
    <property type="match status" value="1"/>
</dbReference>
<dbReference type="AlphaFoldDB" id="A0A0U1D445"/>
<keyword evidence="2 5" id="KW-0812">Transmembrane</keyword>
<keyword evidence="6" id="KW-0808">Transferase</keyword>
<feature type="transmembrane region" description="Helical" evidence="5">
    <location>
        <begin position="127"/>
        <end position="143"/>
    </location>
</feature>
<feature type="transmembrane region" description="Helical" evidence="5">
    <location>
        <begin position="95"/>
        <end position="121"/>
    </location>
</feature>
<evidence type="ECO:0000256" key="5">
    <source>
        <dbReference type="SAM" id="Phobius"/>
    </source>
</evidence>
<dbReference type="Proteomes" id="UP000199601">
    <property type="component" value="Unassembled WGS sequence"/>
</dbReference>
<dbReference type="GO" id="GO:0016757">
    <property type="term" value="F:glycosyltransferase activity"/>
    <property type="evidence" value="ECO:0007669"/>
    <property type="project" value="UniProtKB-KW"/>
</dbReference>
<keyword evidence="4 5" id="KW-0472">Membrane</keyword>
<evidence type="ECO:0000256" key="2">
    <source>
        <dbReference type="ARBA" id="ARBA00022692"/>
    </source>
</evidence>